<comment type="caution">
    <text evidence="2">The sequence shown here is derived from an EMBL/GenBank/DDBJ whole genome shotgun (WGS) entry which is preliminary data.</text>
</comment>
<reference evidence="2 3" key="1">
    <citation type="journal article" date="2015" name="Nature">
        <title>rRNA introns, odd ribosomes, and small enigmatic genomes across a large radiation of phyla.</title>
        <authorList>
            <person name="Brown C.T."/>
            <person name="Hug L.A."/>
            <person name="Thomas B.C."/>
            <person name="Sharon I."/>
            <person name="Castelle C.J."/>
            <person name="Singh A."/>
            <person name="Wilkins M.J."/>
            <person name="Williams K.H."/>
            <person name="Banfield J.F."/>
        </authorList>
    </citation>
    <scope>NUCLEOTIDE SEQUENCE [LARGE SCALE GENOMIC DNA]</scope>
</reference>
<gene>
    <name evidence="2" type="ORF">UU65_C0003G0205</name>
</gene>
<dbReference type="Gene3D" id="1.20.5.170">
    <property type="match status" value="1"/>
</dbReference>
<dbReference type="Proteomes" id="UP000033869">
    <property type="component" value="Unassembled WGS sequence"/>
</dbReference>
<dbReference type="SUPFAM" id="SSF57997">
    <property type="entry name" value="Tropomyosin"/>
    <property type="match status" value="1"/>
</dbReference>
<proteinExistence type="predicted"/>
<feature type="coiled-coil region" evidence="1">
    <location>
        <begin position="22"/>
        <end position="70"/>
    </location>
</feature>
<evidence type="ECO:0000256" key="1">
    <source>
        <dbReference type="SAM" id="Coils"/>
    </source>
</evidence>
<name>A0A0G0W847_UNCC2</name>
<organism evidence="2 3">
    <name type="scientific">candidate division CPR2 bacterium GW2011_GWC1_41_48</name>
    <dbReference type="NCBI Taxonomy" id="1618344"/>
    <lineage>
        <taxon>Bacteria</taxon>
        <taxon>Bacteria division CPR2</taxon>
    </lineage>
</organism>
<accession>A0A0G0W847</accession>
<sequence length="91" mass="10828">MDKKEMINLFNEGFEQVVLPHIVRLEDKMDGLENRMDKLEHSMGGLEKRVENLEMSNDRIERKLNAVIERQDEQGLEIKKIRKFIQMPEMA</sequence>
<evidence type="ECO:0000313" key="3">
    <source>
        <dbReference type="Proteomes" id="UP000033869"/>
    </source>
</evidence>
<evidence type="ECO:0000313" key="2">
    <source>
        <dbReference type="EMBL" id="KKS09150.1"/>
    </source>
</evidence>
<keyword evidence="1" id="KW-0175">Coiled coil</keyword>
<dbReference type="EMBL" id="LCBL01000003">
    <property type="protein sequence ID" value="KKS09150.1"/>
    <property type="molecule type" value="Genomic_DNA"/>
</dbReference>
<protein>
    <submittedName>
        <fullName evidence="2">Uncharacterized protein</fullName>
    </submittedName>
</protein>
<dbReference type="AlphaFoldDB" id="A0A0G0W847"/>